<reference evidence="3" key="1">
    <citation type="submission" date="2017-08" db="EMBL/GenBank/DDBJ databases">
        <authorList>
            <person name="Varghese N."/>
            <person name="Submissions S."/>
        </authorList>
    </citation>
    <scope>NUCLEOTIDE SEQUENCE [LARGE SCALE GENOMIC DNA]</scope>
    <source>
        <strain evidence="3">USBA17B2</strain>
    </source>
</reference>
<keyword evidence="2" id="KW-0540">Nuclease</keyword>
<keyword evidence="2" id="KW-0378">Hydrolase</keyword>
<keyword evidence="2" id="KW-0255">Endonuclease</keyword>
<accession>A0A285VE45</accession>
<keyword evidence="3" id="KW-1185">Reference proteome</keyword>
<name>A0A285VE45_9MICO</name>
<dbReference type="Pfam" id="PF13391">
    <property type="entry name" value="HNH_2"/>
    <property type="match status" value="1"/>
</dbReference>
<protein>
    <submittedName>
        <fullName evidence="2">HNH endonuclease</fullName>
    </submittedName>
</protein>
<evidence type="ECO:0000259" key="1">
    <source>
        <dbReference type="Pfam" id="PF13391"/>
    </source>
</evidence>
<organism evidence="2 3">
    <name type="scientific">Ornithinimicrobium cerasi</name>
    <dbReference type="NCBI Taxonomy" id="2248773"/>
    <lineage>
        <taxon>Bacteria</taxon>
        <taxon>Bacillati</taxon>
        <taxon>Actinomycetota</taxon>
        <taxon>Actinomycetes</taxon>
        <taxon>Micrococcales</taxon>
        <taxon>Ornithinimicrobiaceae</taxon>
        <taxon>Ornithinimicrobium</taxon>
    </lineage>
</organism>
<feature type="domain" description="HNH nuclease" evidence="1">
    <location>
        <begin position="214"/>
        <end position="263"/>
    </location>
</feature>
<evidence type="ECO:0000313" key="3">
    <source>
        <dbReference type="Proteomes" id="UP000219688"/>
    </source>
</evidence>
<dbReference type="EMBL" id="OBQK01000001">
    <property type="protein sequence ID" value="SOC52340.1"/>
    <property type="molecule type" value="Genomic_DNA"/>
</dbReference>
<sequence length="315" mass="35826">MVVGDARGHAGNAGYDDQYDAYYSWDSNVPNHKNLRVGDPIALWDKVRLLGVSVIEEIETSRGSKLLSRCPECGTTRISARKQSVPRFRCMKCRAEFRDPRPDLVQVDLYRARYDAAWTPFDGLLDEREIRALAINSGDINAMRPLDWKAFLRALSVKKAATAVDRVSARLDVSWHDGTEPWLITHGHKQSLVRVRRGQGRFREHLLTAQGNVCAFTGSAPERVLEAGHLYSYAQIGTHYEHGGLMLRRDIHRLFDDGDLAVEPVNLSIDVAPRLASFAQYAQLHDRRLALSPREEQLTWLKLHWEKHRLGRLAV</sequence>
<proteinExistence type="predicted"/>
<dbReference type="InterPro" id="IPR003615">
    <property type="entry name" value="HNH_nuc"/>
</dbReference>
<dbReference type="AlphaFoldDB" id="A0A285VE45"/>
<dbReference type="GO" id="GO:0004519">
    <property type="term" value="F:endonuclease activity"/>
    <property type="evidence" value="ECO:0007669"/>
    <property type="project" value="UniProtKB-KW"/>
</dbReference>
<evidence type="ECO:0000313" key="2">
    <source>
        <dbReference type="EMBL" id="SOC52340.1"/>
    </source>
</evidence>
<gene>
    <name evidence="2" type="ORF">SAMN05421879_101497</name>
</gene>
<dbReference type="Proteomes" id="UP000219688">
    <property type="component" value="Unassembled WGS sequence"/>
</dbReference>